<keyword evidence="3" id="KW-1185">Reference proteome</keyword>
<dbReference type="OrthoDB" id="1334872at2"/>
<dbReference type="Proteomes" id="UP000294814">
    <property type="component" value="Unassembled WGS sequence"/>
</dbReference>
<accession>A0A4R5F7A7</accession>
<reference evidence="2 3" key="1">
    <citation type="submission" date="2019-03" db="EMBL/GenBank/DDBJ databases">
        <title>Novel species of Flavobacterium.</title>
        <authorList>
            <person name="Liu Q."/>
            <person name="Xin Y.-H."/>
        </authorList>
    </citation>
    <scope>NUCLEOTIDE SEQUENCE [LARGE SCALE GENOMIC DNA]</scope>
    <source>
        <strain evidence="2 3">LB3P52</strain>
    </source>
</reference>
<evidence type="ECO:0000259" key="1">
    <source>
        <dbReference type="Pfam" id="PF00535"/>
    </source>
</evidence>
<name>A0A4R5F7A7_9FLAO</name>
<keyword evidence="2" id="KW-0808">Transferase</keyword>
<protein>
    <submittedName>
        <fullName evidence="2">Glycosyltransferase family 2 protein</fullName>
    </submittedName>
</protein>
<sequence>MNTILLSICIPTFNRSEVLDNTLNSLFSNSEFNPNQIEVIVSDNCSTDNTAQVVTKYPLVKYYRNKENVKDLNFSIALEYATGKYIRLFNDTLSFKPGAITKMLNQIEKNLGNGKNIFFYQNMFLNKNCEKEINSAITYLKEVSFQSTWIANFGLWKDDFDKIVDKNRYTELQFPQVDWNYKIVRNEKTTIIYFHDYFDVFTPNKKGGYNFFNTFINNYLYIIKKENFSLINYEIEKFRLCNRFVFKWLNIFFIKDNATYNFDTKNTFKIIFKSYWYEPYLYFLLLWFGLKKIIKQKRR</sequence>
<dbReference type="PANTHER" id="PTHR22916:SF3">
    <property type="entry name" value="UDP-GLCNAC:BETAGAL BETA-1,3-N-ACETYLGLUCOSAMINYLTRANSFERASE-LIKE PROTEIN 1"/>
    <property type="match status" value="1"/>
</dbReference>
<organism evidence="2 3">
    <name type="scientific">Flavobacterium rhamnosiphilum</name>
    <dbReference type="NCBI Taxonomy" id="2541724"/>
    <lineage>
        <taxon>Bacteria</taxon>
        <taxon>Pseudomonadati</taxon>
        <taxon>Bacteroidota</taxon>
        <taxon>Flavobacteriia</taxon>
        <taxon>Flavobacteriales</taxon>
        <taxon>Flavobacteriaceae</taxon>
        <taxon>Flavobacterium</taxon>
    </lineage>
</organism>
<dbReference type="SUPFAM" id="SSF53448">
    <property type="entry name" value="Nucleotide-diphospho-sugar transferases"/>
    <property type="match status" value="1"/>
</dbReference>
<dbReference type="Pfam" id="PF00535">
    <property type="entry name" value="Glycos_transf_2"/>
    <property type="match status" value="1"/>
</dbReference>
<dbReference type="InterPro" id="IPR029044">
    <property type="entry name" value="Nucleotide-diphossugar_trans"/>
</dbReference>
<feature type="domain" description="Glycosyltransferase 2-like" evidence="1">
    <location>
        <begin position="7"/>
        <end position="110"/>
    </location>
</feature>
<evidence type="ECO:0000313" key="3">
    <source>
        <dbReference type="Proteomes" id="UP000294814"/>
    </source>
</evidence>
<comment type="caution">
    <text evidence="2">The sequence shown here is derived from an EMBL/GenBank/DDBJ whole genome shotgun (WGS) entry which is preliminary data.</text>
</comment>
<dbReference type="EMBL" id="SMLG01000006">
    <property type="protein sequence ID" value="TDE43930.1"/>
    <property type="molecule type" value="Genomic_DNA"/>
</dbReference>
<dbReference type="AlphaFoldDB" id="A0A4R5F7A7"/>
<dbReference type="GO" id="GO:0016758">
    <property type="term" value="F:hexosyltransferase activity"/>
    <property type="evidence" value="ECO:0007669"/>
    <property type="project" value="UniProtKB-ARBA"/>
</dbReference>
<gene>
    <name evidence="2" type="ORF">E0I26_09935</name>
</gene>
<evidence type="ECO:0000313" key="2">
    <source>
        <dbReference type="EMBL" id="TDE43930.1"/>
    </source>
</evidence>
<dbReference type="Gene3D" id="3.90.550.10">
    <property type="entry name" value="Spore Coat Polysaccharide Biosynthesis Protein SpsA, Chain A"/>
    <property type="match status" value="1"/>
</dbReference>
<dbReference type="InterPro" id="IPR001173">
    <property type="entry name" value="Glyco_trans_2-like"/>
</dbReference>
<proteinExistence type="predicted"/>
<dbReference type="PANTHER" id="PTHR22916">
    <property type="entry name" value="GLYCOSYLTRANSFERASE"/>
    <property type="match status" value="1"/>
</dbReference>
<dbReference type="RefSeq" id="WP_131916323.1">
    <property type="nucleotide sequence ID" value="NZ_SMLG01000006.1"/>
</dbReference>